<reference evidence="1" key="1">
    <citation type="submission" date="2021-01" db="EMBL/GenBank/DDBJ databases">
        <authorList>
            <person name="Corre E."/>
            <person name="Pelletier E."/>
            <person name="Niang G."/>
            <person name="Scheremetjew M."/>
            <person name="Finn R."/>
            <person name="Kale V."/>
            <person name="Holt S."/>
            <person name="Cochrane G."/>
            <person name="Meng A."/>
            <person name="Brown T."/>
            <person name="Cohen L."/>
        </authorList>
    </citation>
    <scope>NUCLEOTIDE SEQUENCE</scope>
    <source>
        <strain evidence="1">NIES-381</strain>
    </source>
</reference>
<evidence type="ECO:0000313" key="1">
    <source>
        <dbReference type="EMBL" id="CAD9000413.1"/>
    </source>
</evidence>
<protein>
    <submittedName>
        <fullName evidence="1">Uncharacterized protein</fullName>
    </submittedName>
</protein>
<name>A0A7S1N6N4_9EUGL</name>
<sequence length="113" mass="12721">MPFVEVPMSLPFTTTAHTPQTPAARAKRTQIRGQVAFVRDTHRFLTPRRDSAPVQSGTCRSMFCSLLGLQRQGDCHATYRPLMGSAWPPKCQKPYWGCEMRAKSLSKINIIGR</sequence>
<gene>
    <name evidence="1" type="ORF">EGYM00392_LOCUS11486</name>
</gene>
<organism evidence="1">
    <name type="scientific">Eutreptiella gymnastica</name>
    <dbReference type="NCBI Taxonomy" id="73025"/>
    <lineage>
        <taxon>Eukaryota</taxon>
        <taxon>Discoba</taxon>
        <taxon>Euglenozoa</taxon>
        <taxon>Euglenida</taxon>
        <taxon>Spirocuta</taxon>
        <taxon>Euglenophyceae</taxon>
        <taxon>Eutreptiales</taxon>
        <taxon>Eutreptiaceae</taxon>
        <taxon>Eutreptiella</taxon>
    </lineage>
</organism>
<accession>A0A7S1N6N4</accession>
<proteinExistence type="predicted"/>
<dbReference type="AlphaFoldDB" id="A0A7S1N6N4"/>
<dbReference type="EMBL" id="HBGA01031935">
    <property type="protein sequence ID" value="CAD9000413.1"/>
    <property type="molecule type" value="Transcribed_RNA"/>
</dbReference>